<dbReference type="AlphaFoldDB" id="A0AAD8PZ82"/>
<evidence type="ECO:0000313" key="2">
    <source>
        <dbReference type="Proteomes" id="UP001230504"/>
    </source>
</evidence>
<dbReference type="GeneID" id="85442008"/>
<gene>
    <name evidence="1" type="ORF">LY79DRAFT_553322</name>
</gene>
<protein>
    <submittedName>
        <fullName evidence="1">Uncharacterized protein</fullName>
    </submittedName>
</protein>
<keyword evidence="2" id="KW-1185">Reference proteome</keyword>
<evidence type="ECO:0000313" key="1">
    <source>
        <dbReference type="EMBL" id="KAK1590849.1"/>
    </source>
</evidence>
<accession>A0AAD8PZ82</accession>
<dbReference type="EMBL" id="JAHLJV010000028">
    <property type="protein sequence ID" value="KAK1590849.1"/>
    <property type="molecule type" value="Genomic_DNA"/>
</dbReference>
<proteinExistence type="predicted"/>
<dbReference type="RefSeq" id="XP_060414316.1">
    <property type="nucleotide sequence ID" value="XM_060557768.1"/>
</dbReference>
<dbReference type="Proteomes" id="UP001230504">
    <property type="component" value="Unassembled WGS sequence"/>
</dbReference>
<name>A0AAD8PZ82_9PEZI</name>
<reference evidence="1" key="1">
    <citation type="submission" date="2021-06" db="EMBL/GenBank/DDBJ databases">
        <title>Comparative genomics, transcriptomics and evolutionary studies reveal genomic signatures of adaptation to plant cell wall in hemibiotrophic fungi.</title>
        <authorList>
            <consortium name="DOE Joint Genome Institute"/>
            <person name="Baroncelli R."/>
            <person name="Diaz J.F."/>
            <person name="Benocci T."/>
            <person name="Peng M."/>
            <person name="Battaglia E."/>
            <person name="Haridas S."/>
            <person name="Andreopoulos W."/>
            <person name="Labutti K."/>
            <person name="Pangilinan J."/>
            <person name="Floch G.L."/>
            <person name="Makela M.R."/>
            <person name="Henrissat B."/>
            <person name="Grigoriev I.V."/>
            <person name="Crouch J.A."/>
            <person name="De Vries R.P."/>
            <person name="Sukno S.A."/>
            <person name="Thon M.R."/>
        </authorList>
    </citation>
    <scope>NUCLEOTIDE SEQUENCE</scope>
    <source>
        <strain evidence="1">CBS 125086</strain>
    </source>
</reference>
<sequence>MKLLSAPNHIPVLLLTASSSPFGPDCPALGNYPMVPSCIVIERLSAARPSVSSLPIYR</sequence>
<comment type="caution">
    <text evidence="1">The sequence shown here is derived from an EMBL/GenBank/DDBJ whole genome shotgun (WGS) entry which is preliminary data.</text>
</comment>
<organism evidence="1 2">
    <name type="scientific">Colletotrichum navitas</name>
    <dbReference type="NCBI Taxonomy" id="681940"/>
    <lineage>
        <taxon>Eukaryota</taxon>
        <taxon>Fungi</taxon>
        <taxon>Dikarya</taxon>
        <taxon>Ascomycota</taxon>
        <taxon>Pezizomycotina</taxon>
        <taxon>Sordariomycetes</taxon>
        <taxon>Hypocreomycetidae</taxon>
        <taxon>Glomerellales</taxon>
        <taxon>Glomerellaceae</taxon>
        <taxon>Colletotrichum</taxon>
        <taxon>Colletotrichum graminicola species complex</taxon>
    </lineage>
</organism>